<organism evidence="6 7">
    <name type="scientific">Paracidovorax wautersii</name>
    <dbReference type="NCBI Taxonomy" id="1177982"/>
    <lineage>
        <taxon>Bacteria</taxon>
        <taxon>Pseudomonadati</taxon>
        <taxon>Pseudomonadota</taxon>
        <taxon>Betaproteobacteria</taxon>
        <taxon>Burkholderiales</taxon>
        <taxon>Comamonadaceae</taxon>
        <taxon>Paracidovorax</taxon>
    </lineage>
</organism>
<dbReference type="PANTHER" id="PTHR30461:SF2">
    <property type="entry name" value="SERINE RECOMBINASE PINE-RELATED"/>
    <property type="match status" value="1"/>
</dbReference>
<dbReference type="InterPro" id="IPR050639">
    <property type="entry name" value="SSR_resolvase"/>
</dbReference>
<evidence type="ECO:0000256" key="2">
    <source>
        <dbReference type="ARBA" id="ARBA00023172"/>
    </source>
</evidence>
<dbReference type="InterPro" id="IPR011109">
    <property type="entry name" value="DNA_bind_recombinase_dom"/>
</dbReference>
<evidence type="ECO:0000259" key="5">
    <source>
        <dbReference type="PROSITE" id="PS51737"/>
    </source>
</evidence>
<dbReference type="AlphaFoldDB" id="A0A1I2B5K2"/>
<dbReference type="GO" id="GO:0003677">
    <property type="term" value="F:DNA binding"/>
    <property type="evidence" value="ECO:0007669"/>
    <property type="project" value="UniProtKB-KW"/>
</dbReference>
<proteinExistence type="predicted"/>
<feature type="domain" description="Recombinase" evidence="5">
    <location>
        <begin position="176"/>
        <end position="297"/>
    </location>
</feature>
<dbReference type="InterPro" id="IPR038109">
    <property type="entry name" value="DNA_bind_recomb_sf"/>
</dbReference>
<dbReference type="Gene3D" id="3.90.1750.20">
    <property type="entry name" value="Putative Large Serine Recombinase, Chain B, Domain 2"/>
    <property type="match status" value="1"/>
</dbReference>
<accession>A0A1I2B5K2</accession>
<dbReference type="PROSITE" id="PS51737">
    <property type="entry name" value="RECOMBINASE_DNA_BIND"/>
    <property type="match status" value="1"/>
</dbReference>
<dbReference type="GO" id="GO:0000150">
    <property type="term" value="F:DNA strand exchange activity"/>
    <property type="evidence" value="ECO:0007669"/>
    <property type="project" value="InterPro"/>
</dbReference>
<dbReference type="RefSeq" id="WP_092938023.1">
    <property type="nucleotide sequence ID" value="NZ_FONX01000002.1"/>
</dbReference>
<reference evidence="7" key="1">
    <citation type="submission" date="2016-10" db="EMBL/GenBank/DDBJ databases">
        <authorList>
            <person name="Varghese N."/>
            <person name="Submissions S."/>
        </authorList>
    </citation>
    <scope>NUCLEOTIDE SEQUENCE [LARGE SCALE GENOMIC DNA]</scope>
    <source>
        <strain evidence="7">DSM 27981</strain>
    </source>
</reference>
<evidence type="ECO:0000313" key="7">
    <source>
        <dbReference type="Proteomes" id="UP000199119"/>
    </source>
</evidence>
<keyword evidence="7" id="KW-1185">Reference proteome</keyword>
<evidence type="ECO:0000259" key="4">
    <source>
        <dbReference type="PROSITE" id="PS51736"/>
    </source>
</evidence>
<feature type="coiled-coil region" evidence="3">
    <location>
        <begin position="375"/>
        <end position="431"/>
    </location>
</feature>
<dbReference type="EMBL" id="FONX01000002">
    <property type="protein sequence ID" value="SFE51329.1"/>
    <property type="molecule type" value="Genomic_DNA"/>
</dbReference>
<dbReference type="STRING" id="1177982.SAMN04489711_102424"/>
<gene>
    <name evidence="6" type="ORF">SAMN04489711_102424</name>
</gene>
<dbReference type="SUPFAM" id="SSF53041">
    <property type="entry name" value="Resolvase-like"/>
    <property type="match status" value="1"/>
</dbReference>
<keyword evidence="2" id="KW-0233">DNA recombination</keyword>
<dbReference type="Pfam" id="PF00239">
    <property type="entry name" value="Resolvase"/>
    <property type="match status" value="1"/>
</dbReference>
<dbReference type="Proteomes" id="UP000199119">
    <property type="component" value="Unassembled WGS sequence"/>
</dbReference>
<protein>
    <submittedName>
        <fullName evidence="6">Site-specific DNA recombinase</fullName>
    </submittedName>
</protein>
<name>A0A1I2B5K2_9BURK</name>
<evidence type="ECO:0000313" key="6">
    <source>
        <dbReference type="EMBL" id="SFE51329.1"/>
    </source>
</evidence>
<dbReference type="CDD" id="cd00338">
    <property type="entry name" value="Ser_Recombinase"/>
    <property type="match status" value="1"/>
</dbReference>
<dbReference type="OrthoDB" id="9791494at2"/>
<evidence type="ECO:0000256" key="3">
    <source>
        <dbReference type="SAM" id="Coils"/>
    </source>
</evidence>
<dbReference type="Pfam" id="PF07508">
    <property type="entry name" value="Recombinase"/>
    <property type="match status" value="1"/>
</dbReference>
<feature type="domain" description="Resolvase/invertase-type recombinase catalytic" evidence="4">
    <location>
        <begin position="5"/>
        <end position="165"/>
    </location>
</feature>
<dbReference type="Gene3D" id="3.40.50.1390">
    <property type="entry name" value="Resolvase, N-terminal catalytic domain"/>
    <property type="match status" value="1"/>
</dbReference>
<dbReference type="SMART" id="SM00857">
    <property type="entry name" value="Resolvase"/>
    <property type="match status" value="1"/>
</dbReference>
<dbReference type="PANTHER" id="PTHR30461">
    <property type="entry name" value="DNA-INVERTASE FROM LAMBDOID PROPHAGE"/>
    <property type="match status" value="1"/>
</dbReference>
<dbReference type="PROSITE" id="PS51736">
    <property type="entry name" value="RECOMBINASES_3"/>
    <property type="match status" value="1"/>
</dbReference>
<dbReference type="InterPro" id="IPR006119">
    <property type="entry name" value="Resolv_N"/>
</dbReference>
<keyword evidence="3" id="KW-0175">Coiled coil</keyword>
<sequence>MTTTRVYSYRRFSSGRQAHGHSLERQTASARAWCVEHGYELDEEFELSDMATSAYTGKNATDGALAAFLLAAKGGKVPSGSILLVESLDRLSRNHLTEAIALLTSIVQAGIRVVSLLDGKEWNRENINDTMNFMLSVLLFARAHEESATKAKRVRAAFAKKRDAGLAVVSHGHGPGWAYPREDRQGWELDEAKAESVRKVFEHVAGGLGGVAIARLANSEGWTLPWRNRANTNTRWEHTQVSRLVRDRRVVGEWQPKQMVDGSLVPLGDPVSDYFPRVITDELWGKVHVALDARTGIPRIRGVKADVLAGLFYCRCGEKMQRKAPWKRGYARYYCLGQIAGKSDCRSISEAAIIDHGFSLLGTLEHGQFQETEALRLARAAIDEAVAKLAELDERAARYMDAIEEGSGQGIKLITERLRRIEAEQDALQAVLTQRRAELAAAPKTGVDFGALFAYDVRAAVADKEAVKERHRIATALNRLLIKIVWEPPSFLMMYTRDGGMVAHIFQKGQLDRAPRRDRGTTHSSRSSR</sequence>
<evidence type="ECO:0000256" key="1">
    <source>
        <dbReference type="ARBA" id="ARBA00023125"/>
    </source>
</evidence>
<dbReference type="InterPro" id="IPR036162">
    <property type="entry name" value="Resolvase-like_N_sf"/>
</dbReference>
<keyword evidence="1" id="KW-0238">DNA-binding</keyword>